<dbReference type="STRING" id="693661.Arcve_0936"/>
<dbReference type="InterPro" id="IPR022427">
    <property type="entry name" value="MJ0570_ATP-bd"/>
</dbReference>
<dbReference type="GO" id="GO:0017183">
    <property type="term" value="P:protein histidyl modification to diphthamide"/>
    <property type="evidence" value="ECO:0007669"/>
    <property type="project" value="TreeGrafter"/>
</dbReference>
<evidence type="ECO:0000313" key="2">
    <source>
        <dbReference type="EMBL" id="AEA46947.1"/>
    </source>
</evidence>
<dbReference type="InterPro" id="IPR002761">
    <property type="entry name" value="Diphthami_syn_dom"/>
</dbReference>
<dbReference type="PANTHER" id="PTHR12196:SF2">
    <property type="entry name" value="DIPHTHINE--AMMONIA LIGASE"/>
    <property type="match status" value="1"/>
</dbReference>
<dbReference type="PIRSF" id="PIRSF039123">
    <property type="entry name" value="Diphthamide_synthase"/>
    <property type="match status" value="1"/>
</dbReference>
<dbReference type="SUPFAM" id="SSF52402">
    <property type="entry name" value="Adenine nucleotide alpha hydrolases-like"/>
    <property type="match status" value="1"/>
</dbReference>
<dbReference type="eggNOG" id="arCOG00035">
    <property type="taxonomic scope" value="Archaea"/>
</dbReference>
<dbReference type="Gene3D" id="3.40.50.620">
    <property type="entry name" value="HUPs"/>
    <property type="match status" value="1"/>
</dbReference>
<sequence length="222" mass="24987">MRLAALVSGGKDSMLALHIAAKEHEIACLVGVIPENPESYMFHTPNLHLLDAIASCLNLPIFKVPTPGREEEEVEDLAKALQILRVDGIVIGGIESEYQRSRFAKVCEKIGIEMIAPLWHQDPRKIMEKVVKDFEVIFVRTAAMGMGEEWLGRKIDEQVLKELKELNRKYGIHLAGEGGEFETLVLDAPLYRKKIVIKSYDIIRDANSSTMIVKDYALEEKS</sequence>
<dbReference type="GO" id="GO:0017178">
    <property type="term" value="F:diphthine-ammonia ligase activity"/>
    <property type="evidence" value="ECO:0007669"/>
    <property type="project" value="TreeGrafter"/>
</dbReference>
<evidence type="ECO:0000313" key="3">
    <source>
        <dbReference type="Proteomes" id="UP000008136"/>
    </source>
</evidence>
<dbReference type="InterPro" id="IPR005237">
    <property type="entry name" value="MJ0570"/>
</dbReference>
<dbReference type="RefSeq" id="WP_013683611.1">
    <property type="nucleotide sequence ID" value="NC_015320.1"/>
</dbReference>
<dbReference type="CDD" id="cd01994">
    <property type="entry name" value="AANH_PF0828-like"/>
    <property type="match status" value="1"/>
</dbReference>
<dbReference type="HOGENOM" id="CLU_010289_0_2_2"/>
<dbReference type="NCBIfam" id="TIGR00290">
    <property type="entry name" value="MJ0570_dom"/>
    <property type="match status" value="1"/>
</dbReference>
<dbReference type="InterPro" id="IPR014729">
    <property type="entry name" value="Rossmann-like_a/b/a_fold"/>
</dbReference>
<dbReference type="Gene3D" id="3.90.1490.10">
    <property type="entry name" value="putative n-type atp pyrophosphatase, domain 2"/>
    <property type="match status" value="1"/>
</dbReference>
<gene>
    <name evidence="2" type="ordered locus">Arcve_0936</name>
</gene>
<organism evidence="2 3">
    <name type="scientific">Archaeoglobus veneficus (strain DSM 11195 / SNP6)</name>
    <dbReference type="NCBI Taxonomy" id="693661"/>
    <lineage>
        <taxon>Archaea</taxon>
        <taxon>Methanobacteriati</taxon>
        <taxon>Methanobacteriota</taxon>
        <taxon>Archaeoglobi</taxon>
        <taxon>Archaeoglobales</taxon>
        <taxon>Archaeoglobaceae</taxon>
        <taxon>Archaeoglobus</taxon>
    </lineage>
</organism>
<dbReference type="NCBIfam" id="TIGR03679">
    <property type="entry name" value="arCOG00187"/>
    <property type="match status" value="1"/>
</dbReference>
<dbReference type="GeneID" id="10394046"/>
<protein>
    <submittedName>
        <fullName evidence="2">Universal metal-binding-domain/4Fe-4S-binding-domain containing ABC transporter protein</fullName>
    </submittedName>
</protein>
<dbReference type="NCBIfam" id="TIGR00289">
    <property type="entry name" value="TIGR00289 family protein"/>
    <property type="match status" value="1"/>
</dbReference>
<dbReference type="Pfam" id="PF01902">
    <property type="entry name" value="Diphthami_syn_2"/>
    <property type="match status" value="1"/>
</dbReference>
<name>F2KSQ2_ARCVS</name>
<keyword evidence="3" id="KW-1185">Reference proteome</keyword>
<reference evidence="2 3" key="1">
    <citation type="submission" date="2011-03" db="EMBL/GenBank/DDBJ databases">
        <title>The complete genome of Archaeoglobus veneficus SNP6.</title>
        <authorList>
            <consortium name="US DOE Joint Genome Institute (JGI-PGF)"/>
            <person name="Lucas S."/>
            <person name="Copeland A."/>
            <person name="Lapidus A."/>
            <person name="Bruce D."/>
            <person name="Goodwin L."/>
            <person name="Pitluck S."/>
            <person name="Kyrpides N."/>
            <person name="Mavromatis K."/>
            <person name="Pagani I."/>
            <person name="Ivanova N."/>
            <person name="Mikhailova N."/>
            <person name="Lu M."/>
            <person name="Detter J.C."/>
            <person name="Tapia R."/>
            <person name="Han C."/>
            <person name="Land M."/>
            <person name="Hauser L."/>
            <person name="Markowitz V."/>
            <person name="Cheng J.-F."/>
            <person name="Hugenholtz P."/>
            <person name="Woyke T."/>
            <person name="Wu D."/>
            <person name="Spring S."/>
            <person name="Brambilla E."/>
            <person name="Klenk H.-P."/>
            <person name="Eisen J.A."/>
        </authorList>
    </citation>
    <scope>NUCLEOTIDE SEQUENCE [LARGE SCALE GENOMIC DNA]</scope>
    <source>
        <strain>SNP6</strain>
    </source>
</reference>
<accession>F2KSQ2</accession>
<dbReference type="Proteomes" id="UP000008136">
    <property type="component" value="Chromosome"/>
</dbReference>
<feature type="domain" description="Diphthamide synthase" evidence="1">
    <location>
        <begin position="1"/>
        <end position="216"/>
    </location>
</feature>
<dbReference type="EMBL" id="CP002588">
    <property type="protein sequence ID" value="AEA46947.1"/>
    <property type="molecule type" value="Genomic_DNA"/>
</dbReference>
<proteinExistence type="predicted"/>
<dbReference type="PANTHER" id="PTHR12196">
    <property type="entry name" value="DOMAIN OF UNKNOWN FUNCTION 71 DUF71 -CONTAINING PROTEIN"/>
    <property type="match status" value="1"/>
</dbReference>
<dbReference type="OrthoDB" id="372052at2157"/>
<evidence type="ECO:0000259" key="1">
    <source>
        <dbReference type="Pfam" id="PF01902"/>
    </source>
</evidence>
<dbReference type="KEGG" id="ave:Arcve_0936"/>
<dbReference type="InterPro" id="IPR030662">
    <property type="entry name" value="DPH6/MJ0570"/>
</dbReference>
<dbReference type="AlphaFoldDB" id="F2KSQ2"/>